<keyword evidence="8" id="KW-0132">Cell division</keyword>
<feature type="compositionally biased region" description="Low complexity" evidence="6">
    <location>
        <begin position="565"/>
        <end position="577"/>
    </location>
</feature>
<feature type="transmembrane region" description="Helical" evidence="7">
    <location>
        <begin position="170"/>
        <end position="187"/>
    </location>
</feature>
<gene>
    <name evidence="8" type="ORF">BTIS_1883</name>
</gene>
<dbReference type="RefSeq" id="WP_094664920.1">
    <property type="nucleotide sequence ID" value="NZ_MWWV01000016.1"/>
</dbReference>
<keyword evidence="9" id="KW-1185">Reference proteome</keyword>
<reference evidence="8 9" key="1">
    <citation type="journal article" date="2017" name="BMC Genomics">
        <title>Comparative genomic and phylogenomic analyses of the Bifidobacteriaceae family.</title>
        <authorList>
            <person name="Lugli G.A."/>
            <person name="Milani C."/>
            <person name="Turroni F."/>
            <person name="Duranti S."/>
            <person name="Mancabelli L."/>
            <person name="Mangifesta M."/>
            <person name="Ferrario C."/>
            <person name="Modesto M."/>
            <person name="Mattarelli P."/>
            <person name="Jiri K."/>
            <person name="van Sinderen D."/>
            <person name="Ventura M."/>
        </authorList>
    </citation>
    <scope>NUCLEOTIDE SEQUENCE [LARGE SCALE GENOMIC DNA]</scope>
    <source>
        <strain evidence="8 9">DSM 100201</strain>
    </source>
</reference>
<evidence type="ECO:0000256" key="7">
    <source>
        <dbReference type="SAM" id="Phobius"/>
    </source>
</evidence>
<feature type="compositionally biased region" description="Low complexity" evidence="6">
    <location>
        <begin position="468"/>
        <end position="483"/>
    </location>
</feature>
<feature type="transmembrane region" description="Helical" evidence="7">
    <location>
        <begin position="132"/>
        <end position="150"/>
    </location>
</feature>
<name>A0A261FBS9_9BIFI</name>
<feature type="transmembrane region" description="Helical" evidence="7">
    <location>
        <begin position="208"/>
        <end position="225"/>
    </location>
</feature>
<dbReference type="EMBL" id="MWWV01000016">
    <property type="protein sequence ID" value="OZG56582.1"/>
    <property type="molecule type" value="Genomic_DNA"/>
</dbReference>
<protein>
    <submittedName>
        <fullName evidence="8">Cell division protein FtsW</fullName>
    </submittedName>
</protein>
<feature type="transmembrane region" description="Helical" evidence="7">
    <location>
        <begin position="231"/>
        <end position="248"/>
    </location>
</feature>
<feature type="transmembrane region" description="Helical" evidence="7">
    <location>
        <begin position="342"/>
        <end position="364"/>
    </location>
</feature>
<dbReference type="AlphaFoldDB" id="A0A261FBS9"/>
<keyword evidence="2 7" id="KW-0812">Transmembrane</keyword>
<keyword evidence="4 7" id="KW-1133">Transmembrane helix</keyword>
<dbReference type="GO" id="GO:0008360">
    <property type="term" value="P:regulation of cell shape"/>
    <property type="evidence" value="ECO:0007669"/>
    <property type="project" value="UniProtKB-KW"/>
</dbReference>
<keyword evidence="5 7" id="KW-0472">Membrane</keyword>
<feature type="transmembrane region" description="Helical" evidence="7">
    <location>
        <begin position="255"/>
        <end position="276"/>
    </location>
</feature>
<proteinExistence type="predicted"/>
<evidence type="ECO:0000256" key="2">
    <source>
        <dbReference type="ARBA" id="ARBA00022692"/>
    </source>
</evidence>
<feature type="transmembrane region" description="Helical" evidence="7">
    <location>
        <begin position="12"/>
        <end position="30"/>
    </location>
</feature>
<feature type="region of interest" description="Disordered" evidence="6">
    <location>
        <begin position="516"/>
        <end position="583"/>
    </location>
</feature>
<feature type="transmembrane region" description="Helical" evidence="7">
    <location>
        <begin position="36"/>
        <end position="58"/>
    </location>
</feature>
<evidence type="ECO:0000256" key="1">
    <source>
        <dbReference type="ARBA" id="ARBA00004141"/>
    </source>
</evidence>
<sequence length="583" mass="62571">MIARRIEQASMLILAGATVMLGFFQMFMRVHNSFPAAYATRLGIVGALFVVFWIILLVRQPHADQTILPCVMLLSGIGLIMIARIDNQNDVFGKGHSTVALTQMIWLCVALVLCAILVIFMRDYRVLRKFSYLSMVVGLVLLLSPMLPFIGKEINGARVWLAFGSHTLQPAEFAKLFLAFFFASYLFDHRDQLAVGGKKILGIRLPRLQDLGPILVVWVVCMGVLVLQHDLGTSLMFFAMFVSMLYVATGQKSWILIGFVGFAVGSVAAVMMFSHVGNRVNAWLHPYDDKIYNAVGGSFQLVQGRFGLATGGMTGTGLGQGHPTVTPFANSDFIYASLGEELGIAGLFAILALYLIIIGTGMIIAMKVTDGFGKLLASGLVFTMAFQVFTVVGGVTGVIPLTGLTLPYLAAGGSSLIANCILASLLLIISNSANKPVSDTDDDAFQYEALMALREKEKKASQARMAQSESEASANEAEASDESGANADAFATMAVPAPVTPVAPIEPIEPIASMTETPRHARHTAQAVQNPSNEETEIIAQRTHDGNTLPEATAMPNLRPPAPSAPRHAAGSAGSASSERRDR</sequence>
<accession>A0A261FBS9</accession>
<dbReference type="GO" id="GO:0051301">
    <property type="term" value="P:cell division"/>
    <property type="evidence" value="ECO:0007669"/>
    <property type="project" value="UniProtKB-KW"/>
</dbReference>
<feature type="transmembrane region" description="Helical" evidence="7">
    <location>
        <begin position="97"/>
        <end position="120"/>
    </location>
</feature>
<evidence type="ECO:0000256" key="3">
    <source>
        <dbReference type="ARBA" id="ARBA00022960"/>
    </source>
</evidence>
<dbReference type="GO" id="GO:0005886">
    <property type="term" value="C:plasma membrane"/>
    <property type="evidence" value="ECO:0007669"/>
    <property type="project" value="TreeGrafter"/>
</dbReference>
<keyword evidence="3" id="KW-0133">Cell shape</keyword>
<evidence type="ECO:0000256" key="6">
    <source>
        <dbReference type="SAM" id="MobiDB-lite"/>
    </source>
</evidence>
<feature type="transmembrane region" description="Helical" evidence="7">
    <location>
        <begin position="67"/>
        <end position="85"/>
    </location>
</feature>
<evidence type="ECO:0000256" key="5">
    <source>
        <dbReference type="ARBA" id="ARBA00023136"/>
    </source>
</evidence>
<feature type="region of interest" description="Disordered" evidence="6">
    <location>
        <begin position="460"/>
        <end position="483"/>
    </location>
</feature>
<dbReference type="Proteomes" id="UP000216444">
    <property type="component" value="Unassembled WGS sequence"/>
</dbReference>
<evidence type="ECO:0000313" key="9">
    <source>
        <dbReference type="Proteomes" id="UP000216444"/>
    </source>
</evidence>
<evidence type="ECO:0000313" key="8">
    <source>
        <dbReference type="EMBL" id="OZG56582.1"/>
    </source>
</evidence>
<dbReference type="InterPro" id="IPR001182">
    <property type="entry name" value="FtsW/RodA"/>
</dbReference>
<dbReference type="GO" id="GO:0015648">
    <property type="term" value="F:lipid-linked peptidoglycan transporter activity"/>
    <property type="evidence" value="ECO:0007669"/>
    <property type="project" value="TreeGrafter"/>
</dbReference>
<organism evidence="8 9">
    <name type="scientific">Bifidobacterium tissieri</name>
    <dbReference type="NCBI Taxonomy" id="1630162"/>
    <lineage>
        <taxon>Bacteria</taxon>
        <taxon>Bacillati</taxon>
        <taxon>Actinomycetota</taxon>
        <taxon>Actinomycetes</taxon>
        <taxon>Bifidobacteriales</taxon>
        <taxon>Bifidobacteriaceae</taxon>
        <taxon>Bifidobacterium</taxon>
    </lineage>
</organism>
<dbReference type="Pfam" id="PF01098">
    <property type="entry name" value="FTSW_RODA_SPOVE"/>
    <property type="match status" value="1"/>
</dbReference>
<comment type="caution">
    <text evidence="8">The sequence shown here is derived from an EMBL/GenBank/DDBJ whole genome shotgun (WGS) entry which is preliminary data.</text>
</comment>
<keyword evidence="8" id="KW-0131">Cell cycle</keyword>
<feature type="transmembrane region" description="Helical" evidence="7">
    <location>
        <begin position="376"/>
        <end position="399"/>
    </location>
</feature>
<comment type="subcellular location">
    <subcellularLocation>
        <location evidence="1">Membrane</location>
        <topology evidence="1">Multi-pass membrane protein</topology>
    </subcellularLocation>
</comment>
<dbReference type="PANTHER" id="PTHR30474">
    <property type="entry name" value="CELL CYCLE PROTEIN"/>
    <property type="match status" value="1"/>
</dbReference>
<dbReference type="GO" id="GO:0032153">
    <property type="term" value="C:cell division site"/>
    <property type="evidence" value="ECO:0007669"/>
    <property type="project" value="TreeGrafter"/>
</dbReference>
<dbReference type="PANTHER" id="PTHR30474:SF3">
    <property type="entry name" value="PEPTIDOGLYCAN GLYCOSYLTRANSFERASE RODA"/>
    <property type="match status" value="1"/>
</dbReference>
<feature type="transmembrane region" description="Helical" evidence="7">
    <location>
        <begin position="405"/>
        <end position="429"/>
    </location>
</feature>
<evidence type="ECO:0000256" key="4">
    <source>
        <dbReference type="ARBA" id="ARBA00022989"/>
    </source>
</evidence>